<dbReference type="InterPro" id="IPR035965">
    <property type="entry name" value="PAS-like_dom_sf"/>
</dbReference>
<protein>
    <submittedName>
        <fullName evidence="2">Phosphonate transporter</fullName>
    </submittedName>
    <submittedName>
        <fullName evidence="1">Photoactive yellow protein</fullName>
    </submittedName>
</protein>
<evidence type="ECO:0000313" key="2">
    <source>
        <dbReference type="EMBL" id="QEN01438.1"/>
    </source>
</evidence>
<dbReference type="AlphaFoldDB" id="A0A5C1Q1S8"/>
<sequence>MNDASLPGFDQPDLLASLEAMDDTTLDALDFGVIGFRPDTVVCRYNAYESRAAGLSPSRVLGLPLFSVVAQCMNNFLVAQRFDDATEACQPLDATVDFVLTLRMKPTPVKLRLLAAPSVEQRYVLILRP</sequence>
<reference evidence="2 3" key="1">
    <citation type="submission" date="2019-02" db="EMBL/GenBank/DDBJ databases">
        <title>Complete Genome Sequence and Methylome Analysis of Sphaerotilus natans subsp. sulfidivorans D-507.</title>
        <authorList>
            <person name="Fomenkov A."/>
            <person name="Gridneva E."/>
            <person name="Smolyakov D."/>
            <person name="Dubinina G."/>
            <person name="Vincze T."/>
            <person name="Grabovich M."/>
            <person name="Roberts R.J."/>
        </authorList>
    </citation>
    <scope>NUCLEOTIDE SEQUENCE [LARGE SCALE GENOMIC DNA]</scope>
    <source>
        <strain evidence="2 3">D-507</strain>
    </source>
</reference>
<evidence type="ECO:0000313" key="4">
    <source>
        <dbReference type="Proteomes" id="UP001549111"/>
    </source>
</evidence>
<name>A0A5C1Q1S8_9BURK</name>
<dbReference type="Gene3D" id="3.30.450.20">
    <property type="entry name" value="PAS domain"/>
    <property type="match status" value="1"/>
</dbReference>
<gene>
    <name evidence="1" type="ORF">ABIC99_003105</name>
    <name evidence="2" type="ORF">EWH46_12025</name>
</gene>
<proteinExistence type="predicted"/>
<reference evidence="1 4" key="2">
    <citation type="submission" date="2024-06" db="EMBL/GenBank/DDBJ databases">
        <title>Genomic Encyclopedia of Type Strains, Phase IV (KMG-IV): sequencing the most valuable type-strain genomes for metagenomic binning, comparative biology and taxonomic classification.</title>
        <authorList>
            <person name="Goeker M."/>
        </authorList>
    </citation>
    <scope>NUCLEOTIDE SEQUENCE [LARGE SCALE GENOMIC DNA]</scope>
    <source>
        <strain evidence="1 4">D-501</strain>
    </source>
</reference>
<evidence type="ECO:0000313" key="3">
    <source>
        <dbReference type="Proteomes" id="UP000323522"/>
    </source>
</evidence>
<dbReference type="KEGG" id="snn:EWH46_12025"/>
<accession>A0A5C1Q1S8</accession>
<dbReference type="Proteomes" id="UP001549111">
    <property type="component" value="Unassembled WGS sequence"/>
</dbReference>
<evidence type="ECO:0000313" key="1">
    <source>
        <dbReference type="EMBL" id="MET3605278.1"/>
    </source>
</evidence>
<dbReference type="RefSeq" id="WP_149504124.1">
    <property type="nucleotide sequence ID" value="NZ_CP035708.1"/>
</dbReference>
<dbReference type="OrthoDB" id="8564681at2"/>
<organism evidence="2 3">
    <name type="scientific">Sphaerotilus sulfidivorans</name>
    <dbReference type="NCBI Taxonomy" id="639200"/>
    <lineage>
        <taxon>Bacteria</taxon>
        <taxon>Pseudomonadati</taxon>
        <taxon>Pseudomonadota</taxon>
        <taxon>Betaproteobacteria</taxon>
        <taxon>Burkholderiales</taxon>
        <taxon>Sphaerotilaceae</taxon>
        <taxon>Sphaerotilus</taxon>
    </lineage>
</organism>
<keyword evidence="4" id="KW-1185">Reference proteome</keyword>
<dbReference type="EMBL" id="CP035708">
    <property type="protein sequence ID" value="QEN01438.1"/>
    <property type="molecule type" value="Genomic_DNA"/>
</dbReference>
<dbReference type="EMBL" id="JBEPLS010000014">
    <property type="protein sequence ID" value="MET3605278.1"/>
    <property type="molecule type" value="Genomic_DNA"/>
</dbReference>
<dbReference type="Proteomes" id="UP000323522">
    <property type="component" value="Chromosome"/>
</dbReference>
<dbReference type="SUPFAM" id="SSF55785">
    <property type="entry name" value="PYP-like sensor domain (PAS domain)"/>
    <property type="match status" value="1"/>
</dbReference>